<dbReference type="CDD" id="cd15457">
    <property type="entry name" value="NADAR"/>
    <property type="match status" value="1"/>
</dbReference>
<gene>
    <name evidence="4" type="ORF">CLV51_106125</name>
</gene>
<reference evidence="4 5" key="1">
    <citation type="submission" date="2018-03" db="EMBL/GenBank/DDBJ databases">
        <title>Genomic Encyclopedia of Archaeal and Bacterial Type Strains, Phase II (KMG-II): from individual species to whole genera.</title>
        <authorList>
            <person name="Goeker M."/>
        </authorList>
    </citation>
    <scope>NUCLEOTIDE SEQUENCE [LARGE SCALE GENOMIC DNA]</scope>
    <source>
        <strain evidence="4 5">DSM 24859</strain>
    </source>
</reference>
<organism evidence="4 5">
    <name type="scientific">Chitinophaga niastensis</name>
    <dbReference type="NCBI Taxonomy" id="536980"/>
    <lineage>
        <taxon>Bacteria</taxon>
        <taxon>Pseudomonadati</taxon>
        <taxon>Bacteroidota</taxon>
        <taxon>Chitinophagia</taxon>
        <taxon>Chitinophagales</taxon>
        <taxon>Chitinophagaceae</taxon>
        <taxon>Chitinophaga</taxon>
    </lineage>
</organism>
<dbReference type="EMBL" id="PYAW01000006">
    <property type="protein sequence ID" value="PSL44259.1"/>
    <property type="molecule type" value="Genomic_DNA"/>
</dbReference>
<sequence length="318" mass="37513">MKQIKYNELPEVLTAEIVAILMDMEKQQTSEWRELYRSMSFDEKNKYYELKNIREKELLQKEKAEKEKNITQEDSDNAFRSFWVRYVNLDKHHSDITFEEELEVTMDKAFYTPEKIKELYSNKVVNRILFRREYLNNEELFTFFWATKSPFSQWHSAHFKATTFIGAANEEAVEKLLAGAFPVSEQRYSSAEQFMMYHKAMLFLDRTTAKQIMSTNDVRNIKELGRQVKHFDENVWKYHRSNIVYEGNKAKFTQNEALKEALLATQGTTLVEAAPNDTIWGIGLTQDDVGAQRRETWSGKNLLGEILTQIRVELMGEY</sequence>
<dbReference type="Proteomes" id="UP000240971">
    <property type="component" value="Unassembled WGS sequence"/>
</dbReference>
<keyword evidence="5" id="KW-1185">Reference proteome</keyword>
<protein>
    <submittedName>
        <fullName evidence="4">RibA/ribD-fused uncharacterized protein</fullName>
    </submittedName>
</protein>
<dbReference type="AlphaFoldDB" id="A0A2P8HDF2"/>
<feature type="domain" description="NADAR" evidence="3">
    <location>
        <begin position="143"/>
        <end position="314"/>
    </location>
</feature>
<dbReference type="NCBIfam" id="TIGR02464">
    <property type="entry name" value="ribofla_fusion"/>
    <property type="match status" value="1"/>
</dbReference>
<comment type="catalytic activity">
    <reaction evidence="1">
        <text>5-amino-6-(5-phospho-D-ribosylamino)uracil + H2O = 5,6-diaminouracil + D-ribose 5-phosphate</text>
        <dbReference type="Rhea" id="RHEA:55020"/>
        <dbReference type="ChEBI" id="CHEBI:15377"/>
        <dbReference type="ChEBI" id="CHEBI:46252"/>
        <dbReference type="ChEBI" id="CHEBI:58453"/>
        <dbReference type="ChEBI" id="CHEBI:78346"/>
    </reaction>
</comment>
<dbReference type="RefSeq" id="WP_211302096.1">
    <property type="nucleotide sequence ID" value="NZ_PYAW01000006.1"/>
</dbReference>
<evidence type="ECO:0000313" key="5">
    <source>
        <dbReference type="Proteomes" id="UP000240971"/>
    </source>
</evidence>
<dbReference type="SUPFAM" id="SSF143990">
    <property type="entry name" value="YbiA-like"/>
    <property type="match status" value="1"/>
</dbReference>
<proteinExistence type="predicted"/>
<evidence type="ECO:0000313" key="4">
    <source>
        <dbReference type="EMBL" id="PSL44259.1"/>
    </source>
</evidence>
<accession>A0A2P8HDF2</accession>
<dbReference type="Pfam" id="PF08719">
    <property type="entry name" value="NADAR"/>
    <property type="match status" value="1"/>
</dbReference>
<dbReference type="InterPro" id="IPR037238">
    <property type="entry name" value="YbiA-like_sf"/>
</dbReference>
<dbReference type="Gene3D" id="1.10.357.40">
    <property type="entry name" value="YbiA-like"/>
    <property type="match status" value="1"/>
</dbReference>
<comment type="caution">
    <text evidence="4">The sequence shown here is derived from an EMBL/GenBank/DDBJ whole genome shotgun (WGS) entry which is preliminary data.</text>
</comment>
<name>A0A2P8HDF2_CHINA</name>
<comment type="catalytic activity">
    <reaction evidence="2">
        <text>2,5-diamino-6-hydroxy-4-(5-phosphoribosylamino)-pyrimidine + H2O = 2,5,6-triamino-4-hydroxypyrimidine + D-ribose 5-phosphate</text>
        <dbReference type="Rhea" id="RHEA:23436"/>
        <dbReference type="ChEBI" id="CHEBI:15377"/>
        <dbReference type="ChEBI" id="CHEBI:58614"/>
        <dbReference type="ChEBI" id="CHEBI:78346"/>
        <dbReference type="ChEBI" id="CHEBI:137796"/>
    </reaction>
</comment>
<evidence type="ECO:0000256" key="2">
    <source>
        <dbReference type="ARBA" id="ARBA00000751"/>
    </source>
</evidence>
<evidence type="ECO:0000259" key="3">
    <source>
        <dbReference type="Pfam" id="PF08719"/>
    </source>
</evidence>
<dbReference type="InterPro" id="IPR012816">
    <property type="entry name" value="NADAR"/>
</dbReference>
<evidence type="ECO:0000256" key="1">
    <source>
        <dbReference type="ARBA" id="ARBA00000022"/>
    </source>
</evidence>